<keyword evidence="8" id="KW-1185">Reference proteome</keyword>
<proteinExistence type="inferred from homology"/>
<name>A0ABZ0REZ8_9BACT</name>
<evidence type="ECO:0000256" key="2">
    <source>
        <dbReference type="ARBA" id="ARBA00022490"/>
    </source>
</evidence>
<evidence type="ECO:0000256" key="1">
    <source>
        <dbReference type="ARBA" id="ARBA00009741"/>
    </source>
</evidence>
<dbReference type="Pfam" id="PF06325">
    <property type="entry name" value="PrmA"/>
    <property type="match status" value="1"/>
</dbReference>
<dbReference type="InterPro" id="IPR004498">
    <property type="entry name" value="Ribosomal_PrmA_MeTrfase"/>
</dbReference>
<keyword evidence="2 6" id="KW-0963">Cytoplasm</keyword>
<dbReference type="PANTHER" id="PTHR43648">
    <property type="entry name" value="ELECTRON TRANSFER FLAVOPROTEIN BETA SUBUNIT LYSINE METHYLTRANSFERASE"/>
    <property type="match status" value="1"/>
</dbReference>
<dbReference type="PANTHER" id="PTHR43648:SF1">
    <property type="entry name" value="ELECTRON TRANSFER FLAVOPROTEIN BETA SUBUNIT LYSINE METHYLTRANSFERASE"/>
    <property type="match status" value="1"/>
</dbReference>
<comment type="function">
    <text evidence="6">Methylates ribosomal protein L11.</text>
</comment>
<dbReference type="GO" id="GO:0032259">
    <property type="term" value="P:methylation"/>
    <property type="evidence" value="ECO:0007669"/>
    <property type="project" value="UniProtKB-KW"/>
</dbReference>
<comment type="catalytic activity">
    <reaction evidence="6">
        <text>L-lysyl-[protein] + 3 S-adenosyl-L-methionine = N(6),N(6),N(6)-trimethyl-L-lysyl-[protein] + 3 S-adenosyl-L-homocysteine + 3 H(+)</text>
        <dbReference type="Rhea" id="RHEA:54192"/>
        <dbReference type="Rhea" id="RHEA-COMP:9752"/>
        <dbReference type="Rhea" id="RHEA-COMP:13826"/>
        <dbReference type="ChEBI" id="CHEBI:15378"/>
        <dbReference type="ChEBI" id="CHEBI:29969"/>
        <dbReference type="ChEBI" id="CHEBI:57856"/>
        <dbReference type="ChEBI" id="CHEBI:59789"/>
        <dbReference type="ChEBI" id="CHEBI:61961"/>
    </reaction>
</comment>
<dbReference type="EMBL" id="CP138858">
    <property type="protein sequence ID" value="WPJ94739.1"/>
    <property type="molecule type" value="Genomic_DNA"/>
</dbReference>
<accession>A0ABZ0REZ8</accession>
<feature type="binding site" evidence="6">
    <location>
        <position position="228"/>
    </location>
    <ligand>
        <name>S-adenosyl-L-methionine</name>
        <dbReference type="ChEBI" id="CHEBI:59789"/>
    </ligand>
</feature>
<dbReference type="EC" id="2.1.1.-" evidence="6"/>
<feature type="binding site" evidence="6">
    <location>
        <position position="183"/>
    </location>
    <ligand>
        <name>S-adenosyl-L-methionine</name>
        <dbReference type="ChEBI" id="CHEBI:59789"/>
    </ligand>
</feature>
<keyword evidence="4 6" id="KW-0808">Transferase</keyword>
<comment type="similarity">
    <text evidence="1 6">Belongs to the methyltransferase superfamily. PrmA family.</text>
</comment>
<keyword evidence="7" id="KW-0687">Ribonucleoprotein</keyword>
<dbReference type="CDD" id="cd02440">
    <property type="entry name" value="AdoMet_MTases"/>
    <property type="match status" value="1"/>
</dbReference>
<evidence type="ECO:0000256" key="4">
    <source>
        <dbReference type="ARBA" id="ARBA00022679"/>
    </source>
</evidence>
<feature type="binding site" evidence="6">
    <location>
        <position position="134"/>
    </location>
    <ligand>
        <name>S-adenosyl-L-methionine</name>
        <dbReference type="ChEBI" id="CHEBI:59789"/>
    </ligand>
</feature>
<dbReference type="HAMAP" id="MF_00735">
    <property type="entry name" value="Methyltr_PrmA"/>
    <property type="match status" value="1"/>
</dbReference>
<keyword evidence="3 6" id="KW-0489">Methyltransferase</keyword>
<evidence type="ECO:0000313" key="8">
    <source>
        <dbReference type="Proteomes" id="UP001324993"/>
    </source>
</evidence>
<dbReference type="Proteomes" id="UP001324993">
    <property type="component" value="Chromosome"/>
</dbReference>
<evidence type="ECO:0000256" key="6">
    <source>
        <dbReference type="HAMAP-Rule" id="MF_00735"/>
    </source>
</evidence>
<sequence length="302" mass="33830">MSKQVELRTGIPDEMADPLEDYFCEVESPYWGIMQKEITDPYELFGIFPDQATAESELVKLRQDFKNLPEDFELTDIIDADWQNAYKEFVKEWSDRQLHWIPLWERDNITAPAGSAVVYLDAGMAFGTGTHETTRLCARRLLDYLEAQPDSLESHDIIDAGCGSGVLALSASALGYKKIYAFDFDPEAITVCHSNSEENPHLVKPEFAVADLEKGFAGSRQGDLVLANIQTDVLIPHCDPLINGVKANGSLALSGILTKELQQVRTHFAEQFAAQRPEVQITVDSREDGEWGDLLFVLSERE</sequence>
<dbReference type="RefSeq" id="WP_319831653.1">
    <property type="nucleotide sequence ID" value="NZ_CP138858.1"/>
</dbReference>
<evidence type="ECO:0000313" key="7">
    <source>
        <dbReference type="EMBL" id="WPJ94739.1"/>
    </source>
</evidence>
<evidence type="ECO:0000256" key="5">
    <source>
        <dbReference type="ARBA" id="ARBA00022691"/>
    </source>
</evidence>
<dbReference type="Gene3D" id="3.40.50.150">
    <property type="entry name" value="Vaccinia Virus protein VP39"/>
    <property type="match status" value="1"/>
</dbReference>
<dbReference type="InterPro" id="IPR029063">
    <property type="entry name" value="SAM-dependent_MTases_sf"/>
</dbReference>
<dbReference type="InterPro" id="IPR050078">
    <property type="entry name" value="Ribosomal_L11_MeTrfase_PrmA"/>
</dbReference>
<dbReference type="GO" id="GO:0008168">
    <property type="term" value="F:methyltransferase activity"/>
    <property type="evidence" value="ECO:0007669"/>
    <property type="project" value="UniProtKB-KW"/>
</dbReference>
<organism evidence="7 8">
    <name type="scientific">Coraliomargarita algicola</name>
    <dbReference type="NCBI Taxonomy" id="3092156"/>
    <lineage>
        <taxon>Bacteria</taxon>
        <taxon>Pseudomonadati</taxon>
        <taxon>Verrucomicrobiota</taxon>
        <taxon>Opitutia</taxon>
        <taxon>Puniceicoccales</taxon>
        <taxon>Coraliomargaritaceae</taxon>
        <taxon>Coraliomargarita</taxon>
    </lineage>
</organism>
<keyword evidence="5 6" id="KW-0949">S-adenosyl-L-methionine</keyword>
<keyword evidence="7" id="KW-0689">Ribosomal protein</keyword>
<feature type="binding site" evidence="6">
    <location>
        <position position="161"/>
    </location>
    <ligand>
        <name>S-adenosyl-L-methionine</name>
        <dbReference type="ChEBI" id="CHEBI:59789"/>
    </ligand>
</feature>
<protein>
    <recommendedName>
        <fullName evidence="6">Ribosomal protein L11 methyltransferase</fullName>
        <shortName evidence="6">L11 Mtase</shortName>
        <ecNumber evidence="6">2.1.1.-</ecNumber>
    </recommendedName>
</protein>
<comment type="subcellular location">
    <subcellularLocation>
        <location evidence="6">Cytoplasm</location>
    </subcellularLocation>
</comment>
<dbReference type="SUPFAM" id="SSF53335">
    <property type="entry name" value="S-adenosyl-L-methionine-dependent methyltransferases"/>
    <property type="match status" value="1"/>
</dbReference>
<dbReference type="GO" id="GO:0005840">
    <property type="term" value="C:ribosome"/>
    <property type="evidence" value="ECO:0007669"/>
    <property type="project" value="UniProtKB-KW"/>
</dbReference>
<gene>
    <name evidence="6" type="primary">prmA</name>
    <name evidence="7" type="ORF">SH580_14995</name>
</gene>
<reference evidence="7 8" key="1">
    <citation type="submission" date="2023-11" db="EMBL/GenBank/DDBJ databases">
        <title>Coraliomargarita sp. nov., isolated from marine algae.</title>
        <authorList>
            <person name="Lee J.K."/>
            <person name="Baek J.H."/>
            <person name="Kim J.M."/>
            <person name="Choi D.G."/>
            <person name="Jeon C.O."/>
        </authorList>
    </citation>
    <scope>NUCLEOTIDE SEQUENCE [LARGE SCALE GENOMIC DNA]</scope>
    <source>
        <strain evidence="7 8">J2-16</strain>
    </source>
</reference>
<evidence type="ECO:0000256" key="3">
    <source>
        <dbReference type="ARBA" id="ARBA00022603"/>
    </source>
</evidence>